<feature type="signal peptide" evidence="1">
    <location>
        <begin position="1"/>
        <end position="20"/>
    </location>
</feature>
<sequence length="243" mass="27756">MKRILLLGLVVLLGTSLLPAASDPEAVALAEQVLEKMGGRTAWENTRYVSWDFFGRRFHVWDRHSGDIRIEYEAEDGGSRLILMNLNDRTGRAWSADAELTEETALAEALESGYAMWVNDAYWLFMPYKLQDPGVTLRMKGDSTMEDGRAATCIVLTFEEVGLTPENKYDVHVSRESGLVEQWDFYADYNVGDPKFRIPWHNWQQYGEILLSDDRGEYSLAPVKVYETLDRTVFTQPEDAGLR</sequence>
<protein>
    <recommendedName>
        <fullName evidence="4">Outer membrane lipoprotein-sorting protein</fullName>
    </recommendedName>
</protein>
<evidence type="ECO:0000313" key="3">
    <source>
        <dbReference type="Proteomes" id="UP000648239"/>
    </source>
</evidence>
<keyword evidence="1" id="KW-0732">Signal</keyword>
<comment type="caution">
    <text evidence="2">The sequence shown here is derived from an EMBL/GenBank/DDBJ whole genome shotgun (WGS) entry which is preliminary data.</text>
</comment>
<gene>
    <name evidence="2" type="ORF">IFK94_11225</name>
</gene>
<proteinExistence type="predicted"/>
<evidence type="ECO:0000313" key="2">
    <source>
        <dbReference type="EMBL" id="MBD3868686.1"/>
    </source>
</evidence>
<dbReference type="EMBL" id="JACXWD010000039">
    <property type="protein sequence ID" value="MBD3868686.1"/>
    <property type="molecule type" value="Genomic_DNA"/>
</dbReference>
<name>A0A8J7C2X7_9BACT</name>
<accession>A0A8J7C2X7</accession>
<reference evidence="2 3" key="1">
    <citation type="submission" date="2020-08" db="EMBL/GenBank/DDBJ databases">
        <title>Acidobacteriota in marine sediments use diverse sulfur dissimilation pathways.</title>
        <authorList>
            <person name="Wasmund K."/>
        </authorList>
    </citation>
    <scope>NUCLEOTIDE SEQUENCE [LARGE SCALE GENOMIC DNA]</scope>
    <source>
        <strain evidence="2">MAG AM4</strain>
    </source>
</reference>
<evidence type="ECO:0000256" key="1">
    <source>
        <dbReference type="SAM" id="SignalP"/>
    </source>
</evidence>
<organism evidence="2 3">
    <name type="scientific">Candidatus Polarisedimenticola svalbardensis</name>
    <dbReference type="NCBI Taxonomy" id="2886004"/>
    <lineage>
        <taxon>Bacteria</taxon>
        <taxon>Pseudomonadati</taxon>
        <taxon>Acidobacteriota</taxon>
        <taxon>Candidatus Polarisedimenticolia</taxon>
        <taxon>Candidatus Polarisedimenticolales</taxon>
        <taxon>Candidatus Polarisedimenticolaceae</taxon>
        <taxon>Candidatus Polarisedimenticola</taxon>
    </lineage>
</organism>
<feature type="chain" id="PRO_5035180630" description="Outer membrane lipoprotein-sorting protein" evidence="1">
    <location>
        <begin position="21"/>
        <end position="243"/>
    </location>
</feature>
<evidence type="ECO:0008006" key="4">
    <source>
        <dbReference type="Google" id="ProtNLM"/>
    </source>
</evidence>
<dbReference type="AlphaFoldDB" id="A0A8J7C2X7"/>
<dbReference type="Proteomes" id="UP000648239">
    <property type="component" value="Unassembled WGS sequence"/>
</dbReference>